<dbReference type="AlphaFoldDB" id="A0A821WAX3"/>
<feature type="non-terminal residue" evidence="1">
    <location>
        <position position="34"/>
    </location>
</feature>
<dbReference type="Proteomes" id="UP000663848">
    <property type="component" value="Unassembled WGS sequence"/>
</dbReference>
<accession>A0A821WAX3</accession>
<evidence type="ECO:0000313" key="1">
    <source>
        <dbReference type="EMBL" id="CAF4922800.1"/>
    </source>
</evidence>
<dbReference type="EMBL" id="CAJOBR010019285">
    <property type="protein sequence ID" value="CAF4922800.1"/>
    <property type="molecule type" value="Genomic_DNA"/>
</dbReference>
<protein>
    <submittedName>
        <fullName evidence="1">Uncharacterized protein</fullName>
    </submittedName>
</protein>
<proteinExistence type="predicted"/>
<gene>
    <name evidence="1" type="ORF">QYT958_LOCUS31512</name>
</gene>
<evidence type="ECO:0000313" key="2">
    <source>
        <dbReference type="Proteomes" id="UP000663848"/>
    </source>
</evidence>
<name>A0A821WAX3_9BILA</name>
<comment type="caution">
    <text evidence="1">The sequence shown here is derived from an EMBL/GenBank/DDBJ whole genome shotgun (WGS) entry which is preliminary data.</text>
</comment>
<sequence length="34" mass="3832">MMKKGGLKDFTRDIVVEVDGKRVDLPQLEGIVIM</sequence>
<reference evidence="1" key="1">
    <citation type="submission" date="2021-02" db="EMBL/GenBank/DDBJ databases">
        <authorList>
            <person name="Nowell W R."/>
        </authorList>
    </citation>
    <scope>NUCLEOTIDE SEQUENCE</scope>
</reference>
<organism evidence="1 2">
    <name type="scientific">Rotaria socialis</name>
    <dbReference type="NCBI Taxonomy" id="392032"/>
    <lineage>
        <taxon>Eukaryota</taxon>
        <taxon>Metazoa</taxon>
        <taxon>Spiralia</taxon>
        <taxon>Gnathifera</taxon>
        <taxon>Rotifera</taxon>
        <taxon>Eurotatoria</taxon>
        <taxon>Bdelloidea</taxon>
        <taxon>Philodinida</taxon>
        <taxon>Philodinidae</taxon>
        <taxon>Rotaria</taxon>
    </lineage>
</organism>